<evidence type="ECO:0000313" key="4">
    <source>
        <dbReference type="Proteomes" id="UP000078532"/>
    </source>
</evidence>
<dbReference type="RefSeq" id="WP_066669205.1">
    <property type="nucleotide sequence ID" value="NZ_LYVF01000169.1"/>
</dbReference>
<reference evidence="3 4" key="1">
    <citation type="submission" date="2016-04" db="EMBL/GenBank/DDBJ databases">
        <authorList>
            <person name="Evans L.H."/>
            <person name="Alamgir A."/>
            <person name="Owens N."/>
            <person name="Weber N.D."/>
            <person name="Virtaneva K."/>
            <person name="Barbian K."/>
            <person name="Babar A."/>
            <person name="Rosenke K."/>
        </authorList>
    </citation>
    <scope>NUCLEOTIDE SEQUENCE [LARGE SCALE GENOMIC DNA]</scope>
    <source>
        <strain evidence="3 4">LMa1</strain>
    </source>
</reference>
<accession>A0A1B7LD92</accession>
<feature type="transmembrane region" description="Helical" evidence="1">
    <location>
        <begin position="50"/>
        <end position="72"/>
    </location>
</feature>
<keyword evidence="1" id="KW-0812">Transmembrane</keyword>
<evidence type="ECO:0000313" key="3">
    <source>
        <dbReference type="EMBL" id="OAT81057.1"/>
    </source>
</evidence>
<comment type="caution">
    <text evidence="3">The sequence shown here is derived from an EMBL/GenBank/DDBJ whole genome shotgun (WGS) entry which is preliminary data.</text>
</comment>
<feature type="domain" description="NERD" evidence="2">
    <location>
        <begin position="81"/>
        <end position="192"/>
    </location>
</feature>
<gene>
    <name evidence="3" type="ORF">A6M21_12075</name>
</gene>
<protein>
    <recommendedName>
        <fullName evidence="2">NERD domain-containing protein</fullName>
    </recommendedName>
</protein>
<evidence type="ECO:0000256" key="1">
    <source>
        <dbReference type="SAM" id="Phobius"/>
    </source>
</evidence>
<dbReference type="Proteomes" id="UP000078532">
    <property type="component" value="Unassembled WGS sequence"/>
</dbReference>
<sequence length="256" mass="28576">MANTLKWPGSLKKKVNGWRFGRIKNYITLLAVIAFIIVAAFTFYRYMHYGILILAGIFAFGIIIMISAFPALSVKERGLLRGNEGEMLVERKLDRILPAGWIVINDIIINGSQIDHLVLGPAGIYCLETKHWNNAGCDAGGRWYRFHLGSWVAVPENPAAQNSRHVMALQEFIRQKCKIKNGITSVIVLSNTHGRFQIESGTIPPDNTLIYGLNGLPNLFKHHHKEKLTRMQTAAIAEAVMSVQHQPAKNSVPPVV</sequence>
<keyword evidence="1" id="KW-0472">Membrane</keyword>
<dbReference type="AlphaFoldDB" id="A0A1B7LD92"/>
<dbReference type="PROSITE" id="PS50965">
    <property type="entry name" value="NERD"/>
    <property type="match status" value="1"/>
</dbReference>
<dbReference type="Pfam" id="PF08378">
    <property type="entry name" value="NERD"/>
    <property type="match status" value="1"/>
</dbReference>
<dbReference type="OrthoDB" id="9813328at2"/>
<dbReference type="EMBL" id="LYVF01000169">
    <property type="protein sequence ID" value="OAT81057.1"/>
    <property type="molecule type" value="Genomic_DNA"/>
</dbReference>
<keyword evidence="4" id="KW-1185">Reference proteome</keyword>
<feature type="transmembrane region" description="Helical" evidence="1">
    <location>
        <begin position="26"/>
        <end position="44"/>
    </location>
</feature>
<keyword evidence="1" id="KW-1133">Transmembrane helix</keyword>
<proteinExistence type="predicted"/>
<evidence type="ECO:0000259" key="2">
    <source>
        <dbReference type="PROSITE" id="PS50965"/>
    </source>
</evidence>
<dbReference type="STRING" id="1838280.A6M21_12075"/>
<dbReference type="InterPro" id="IPR011528">
    <property type="entry name" value="NERD"/>
</dbReference>
<organism evidence="3 4">
    <name type="scientific">Desulfotomaculum copahuensis</name>
    <dbReference type="NCBI Taxonomy" id="1838280"/>
    <lineage>
        <taxon>Bacteria</taxon>
        <taxon>Bacillati</taxon>
        <taxon>Bacillota</taxon>
        <taxon>Clostridia</taxon>
        <taxon>Eubacteriales</taxon>
        <taxon>Desulfotomaculaceae</taxon>
        <taxon>Desulfotomaculum</taxon>
    </lineage>
</organism>
<name>A0A1B7LD92_9FIRM</name>